<dbReference type="GO" id="GO:0016020">
    <property type="term" value="C:membrane"/>
    <property type="evidence" value="ECO:0007669"/>
    <property type="project" value="InterPro"/>
</dbReference>
<dbReference type="InterPro" id="IPR051471">
    <property type="entry name" value="Bacterial_PTS_sugar_comp"/>
</dbReference>
<keyword evidence="4" id="KW-0762">Sugar transport</keyword>
<reference evidence="9 10" key="1">
    <citation type="submission" date="2017-12" db="EMBL/GenBank/DDBJ databases">
        <title>Phylogenetic diversity of female urinary microbiome.</title>
        <authorList>
            <person name="Thomas-White K."/>
            <person name="Wolfe A.J."/>
        </authorList>
    </citation>
    <scope>NUCLEOTIDE SEQUENCE [LARGE SCALE GENOMIC DNA]</scope>
    <source>
        <strain evidence="9 10">UMB0139</strain>
    </source>
</reference>
<evidence type="ECO:0000313" key="10">
    <source>
        <dbReference type="Proteomes" id="UP000234239"/>
    </source>
</evidence>
<keyword evidence="5" id="KW-0808">Transferase</keyword>
<dbReference type="InterPro" id="IPR036662">
    <property type="entry name" value="PTS_EIIA_man-typ_sf"/>
</dbReference>
<dbReference type="PANTHER" id="PTHR33799:SF1">
    <property type="entry name" value="PTS SYSTEM MANNOSE-SPECIFIC EIIAB COMPONENT-RELATED"/>
    <property type="match status" value="1"/>
</dbReference>
<dbReference type="GO" id="GO:0009401">
    <property type="term" value="P:phosphoenolpyruvate-dependent sugar phosphotransferase system"/>
    <property type="evidence" value="ECO:0007669"/>
    <property type="project" value="UniProtKB-KW"/>
</dbReference>
<dbReference type="GO" id="GO:0005737">
    <property type="term" value="C:cytoplasm"/>
    <property type="evidence" value="ECO:0007669"/>
    <property type="project" value="UniProtKB-SubCell"/>
</dbReference>
<keyword evidence="2" id="KW-0813">Transport</keyword>
<evidence type="ECO:0000313" key="9">
    <source>
        <dbReference type="EMBL" id="PKZ22286.1"/>
    </source>
</evidence>
<evidence type="ECO:0000256" key="4">
    <source>
        <dbReference type="ARBA" id="ARBA00022597"/>
    </source>
</evidence>
<keyword evidence="3" id="KW-0963">Cytoplasm</keyword>
<feature type="domain" description="PTS EIIA type-4" evidence="8">
    <location>
        <begin position="1"/>
        <end position="123"/>
    </location>
</feature>
<comment type="subcellular location">
    <subcellularLocation>
        <location evidence="1">Cytoplasm</location>
    </subcellularLocation>
</comment>
<organism evidence="9 10">
    <name type="scientific">Aerococcus sanguinicola</name>
    <dbReference type="NCBI Taxonomy" id="119206"/>
    <lineage>
        <taxon>Bacteria</taxon>
        <taxon>Bacillati</taxon>
        <taxon>Bacillota</taxon>
        <taxon>Bacilli</taxon>
        <taxon>Lactobacillales</taxon>
        <taxon>Aerococcaceae</taxon>
        <taxon>Aerococcus</taxon>
    </lineage>
</organism>
<dbReference type="GO" id="GO:0016301">
    <property type="term" value="F:kinase activity"/>
    <property type="evidence" value="ECO:0007669"/>
    <property type="project" value="UniProtKB-KW"/>
</dbReference>
<dbReference type="Proteomes" id="UP000234239">
    <property type="component" value="Unassembled WGS sequence"/>
</dbReference>
<keyword evidence="7" id="KW-0418">Kinase</keyword>
<evidence type="ECO:0000256" key="3">
    <source>
        <dbReference type="ARBA" id="ARBA00022490"/>
    </source>
</evidence>
<dbReference type="InterPro" id="IPR004701">
    <property type="entry name" value="PTS_EIIA_man-typ"/>
</dbReference>
<dbReference type="Pfam" id="PF03610">
    <property type="entry name" value="EIIA-man"/>
    <property type="match status" value="1"/>
</dbReference>
<dbReference type="CDD" id="cd00006">
    <property type="entry name" value="PTS_IIA_man"/>
    <property type="match status" value="1"/>
</dbReference>
<name>A0A2I1MQ83_9LACT</name>
<dbReference type="Gene3D" id="3.40.50.510">
    <property type="entry name" value="Phosphotransferase system, mannose-type IIA component"/>
    <property type="match status" value="1"/>
</dbReference>
<evidence type="ECO:0000256" key="2">
    <source>
        <dbReference type="ARBA" id="ARBA00022448"/>
    </source>
</evidence>
<proteinExistence type="predicted"/>
<evidence type="ECO:0000256" key="6">
    <source>
        <dbReference type="ARBA" id="ARBA00022683"/>
    </source>
</evidence>
<comment type="caution">
    <text evidence="9">The sequence shown here is derived from an EMBL/GenBank/DDBJ whole genome shotgun (WGS) entry which is preliminary data.</text>
</comment>
<evidence type="ECO:0000259" key="8">
    <source>
        <dbReference type="PROSITE" id="PS51096"/>
    </source>
</evidence>
<protein>
    <submittedName>
        <fullName evidence="9">PTS mannose/fructose/sorbose family IIA subunit</fullName>
    </submittedName>
</protein>
<dbReference type="SUPFAM" id="SSF53062">
    <property type="entry name" value="PTS system fructose IIA component-like"/>
    <property type="match status" value="1"/>
</dbReference>
<dbReference type="PROSITE" id="PS51096">
    <property type="entry name" value="PTS_EIIA_TYPE_4"/>
    <property type="match status" value="1"/>
</dbReference>
<dbReference type="OrthoDB" id="6623712at2"/>
<evidence type="ECO:0000256" key="7">
    <source>
        <dbReference type="ARBA" id="ARBA00022777"/>
    </source>
</evidence>
<dbReference type="PANTHER" id="PTHR33799">
    <property type="entry name" value="PTS PERMEASE-RELATED-RELATED"/>
    <property type="match status" value="1"/>
</dbReference>
<gene>
    <name evidence="9" type="ORF">CYJ28_04015</name>
</gene>
<dbReference type="InterPro" id="IPR033887">
    <property type="entry name" value="PTS_IIA_man"/>
</dbReference>
<evidence type="ECO:0000256" key="1">
    <source>
        <dbReference type="ARBA" id="ARBA00004496"/>
    </source>
</evidence>
<dbReference type="RefSeq" id="WP_070486326.1">
    <property type="nucleotide sequence ID" value="NZ_CAJHKN010000002.1"/>
</dbReference>
<dbReference type="AlphaFoldDB" id="A0A2I1MQ83"/>
<accession>A0A2I1MQ83</accession>
<dbReference type="EMBL" id="PKGY01000002">
    <property type="protein sequence ID" value="PKZ22286.1"/>
    <property type="molecule type" value="Genomic_DNA"/>
</dbReference>
<sequence>MKLLLATHGNFAEGILQSYEMIAGDTSNISTVLLNELGIEDFQTRLHQTLDQLLATDEVLILVDLPGGTPYNESLAYQLEHPKGLGVISGLNLPMLIEVGMGLSNSSLDELKQTALEFGQNGIQSTDDILGDL</sequence>
<keyword evidence="6" id="KW-0598">Phosphotransferase system</keyword>
<evidence type="ECO:0000256" key="5">
    <source>
        <dbReference type="ARBA" id="ARBA00022679"/>
    </source>
</evidence>